<keyword evidence="3" id="KW-1185">Reference proteome</keyword>
<evidence type="ECO:0000313" key="2">
    <source>
        <dbReference type="EnsemblPlants" id="TuG1812G0500005026.01.T01.cds299009"/>
    </source>
</evidence>
<dbReference type="InterPro" id="IPR057670">
    <property type="entry name" value="SH3_retrovirus"/>
</dbReference>
<name>A0A8R7UKV5_TRIUA</name>
<proteinExistence type="predicted"/>
<reference evidence="2" key="3">
    <citation type="submission" date="2022-06" db="UniProtKB">
        <authorList>
            <consortium name="EnsemblPlants"/>
        </authorList>
    </citation>
    <scope>IDENTIFICATION</scope>
</reference>
<feature type="domain" description="Retroviral polymerase SH3-like" evidence="1">
    <location>
        <begin position="9"/>
        <end position="58"/>
    </location>
</feature>
<evidence type="ECO:0000259" key="1">
    <source>
        <dbReference type="Pfam" id="PF25597"/>
    </source>
</evidence>
<dbReference type="Proteomes" id="UP000015106">
    <property type="component" value="Chromosome 5"/>
</dbReference>
<dbReference type="Gramene" id="TuG1812G0500005026.01.T01">
    <property type="protein sequence ID" value="TuG1812G0500005026.01.T01.cds299009"/>
    <property type="gene ID" value="TuG1812G0500005026.01"/>
</dbReference>
<reference evidence="3" key="1">
    <citation type="journal article" date="2013" name="Nature">
        <title>Draft genome of the wheat A-genome progenitor Triticum urartu.</title>
        <authorList>
            <person name="Ling H.Q."/>
            <person name="Zhao S."/>
            <person name="Liu D."/>
            <person name="Wang J."/>
            <person name="Sun H."/>
            <person name="Zhang C."/>
            <person name="Fan H."/>
            <person name="Li D."/>
            <person name="Dong L."/>
            <person name="Tao Y."/>
            <person name="Gao C."/>
            <person name="Wu H."/>
            <person name="Li Y."/>
            <person name="Cui Y."/>
            <person name="Guo X."/>
            <person name="Zheng S."/>
            <person name="Wang B."/>
            <person name="Yu K."/>
            <person name="Liang Q."/>
            <person name="Yang W."/>
            <person name="Lou X."/>
            <person name="Chen J."/>
            <person name="Feng M."/>
            <person name="Jian J."/>
            <person name="Zhang X."/>
            <person name="Luo G."/>
            <person name="Jiang Y."/>
            <person name="Liu J."/>
            <person name="Wang Z."/>
            <person name="Sha Y."/>
            <person name="Zhang B."/>
            <person name="Wu H."/>
            <person name="Tang D."/>
            <person name="Shen Q."/>
            <person name="Xue P."/>
            <person name="Zou S."/>
            <person name="Wang X."/>
            <person name="Liu X."/>
            <person name="Wang F."/>
            <person name="Yang Y."/>
            <person name="An X."/>
            <person name="Dong Z."/>
            <person name="Zhang K."/>
            <person name="Zhang X."/>
            <person name="Luo M.C."/>
            <person name="Dvorak J."/>
            <person name="Tong Y."/>
            <person name="Wang J."/>
            <person name="Yang H."/>
            <person name="Li Z."/>
            <person name="Wang D."/>
            <person name="Zhang A."/>
            <person name="Wang J."/>
        </authorList>
    </citation>
    <scope>NUCLEOTIDE SEQUENCE</scope>
    <source>
        <strain evidence="3">cv. G1812</strain>
    </source>
</reference>
<dbReference type="EnsemblPlants" id="TuG1812G0500005026.01.T01">
    <property type="protein sequence ID" value="TuG1812G0500005026.01.T01.cds299009"/>
    <property type="gene ID" value="TuG1812G0500005026.01"/>
</dbReference>
<reference evidence="2" key="2">
    <citation type="submission" date="2018-03" db="EMBL/GenBank/DDBJ databases">
        <title>The Triticum urartu genome reveals the dynamic nature of wheat genome evolution.</title>
        <authorList>
            <person name="Ling H."/>
            <person name="Ma B."/>
            <person name="Shi X."/>
            <person name="Liu H."/>
            <person name="Dong L."/>
            <person name="Sun H."/>
            <person name="Cao Y."/>
            <person name="Gao Q."/>
            <person name="Zheng S."/>
            <person name="Li Y."/>
            <person name="Yu Y."/>
            <person name="Du H."/>
            <person name="Qi M."/>
            <person name="Li Y."/>
            <person name="Yu H."/>
            <person name="Cui Y."/>
            <person name="Wang N."/>
            <person name="Chen C."/>
            <person name="Wu H."/>
            <person name="Zhao Y."/>
            <person name="Zhang J."/>
            <person name="Li Y."/>
            <person name="Zhou W."/>
            <person name="Zhang B."/>
            <person name="Hu W."/>
            <person name="Eijk M."/>
            <person name="Tang J."/>
            <person name="Witsenboer H."/>
            <person name="Zhao S."/>
            <person name="Li Z."/>
            <person name="Zhang A."/>
            <person name="Wang D."/>
            <person name="Liang C."/>
        </authorList>
    </citation>
    <scope>NUCLEOTIDE SEQUENCE [LARGE SCALE GENOMIC DNA]</scope>
    <source>
        <strain evidence="2">cv. G1812</strain>
    </source>
</reference>
<organism evidence="2 3">
    <name type="scientific">Triticum urartu</name>
    <name type="common">Red wild einkorn</name>
    <name type="synonym">Crithodium urartu</name>
    <dbReference type="NCBI Taxonomy" id="4572"/>
    <lineage>
        <taxon>Eukaryota</taxon>
        <taxon>Viridiplantae</taxon>
        <taxon>Streptophyta</taxon>
        <taxon>Embryophyta</taxon>
        <taxon>Tracheophyta</taxon>
        <taxon>Spermatophyta</taxon>
        <taxon>Magnoliopsida</taxon>
        <taxon>Liliopsida</taxon>
        <taxon>Poales</taxon>
        <taxon>Poaceae</taxon>
        <taxon>BOP clade</taxon>
        <taxon>Pooideae</taxon>
        <taxon>Triticodae</taxon>
        <taxon>Triticeae</taxon>
        <taxon>Triticinae</taxon>
        <taxon>Triticum</taxon>
    </lineage>
</organism>
<protein>
    <recommendedName>
        <fullName evidence="1">Retroviral polymerase SH3-like domain-containing protein</fullName>
    </recommendedName>
</protein>
<dbReference type="Pfam" id="PF25597">
    <property type="entry name" value="SH3_retrovirus"/>
    <property type="match status" value="1"/>
</dbReference>
<sequence length="111" mass="12774">SPAEAKVFNPHIAKLDPKTVSCHFIGYPDRTKGFRFYCPQRYTKFVETRHVVFLEDKMMRGIMVAQKIDLEEKRVHAPNPMIQEPFFSLPIVPEVEVQAPIVTPPMTTMGE</sequence>
<dbReference type="AlphaFoldDB" id="A0A8R7UKV5"/>
<accession>A0A8R7UKV5</accession>
<evidence type="ECO:0000313" key="3">
    <source>
        <dbReference type="Proteomes" id="UP000015106"/>
    </source>
</evidence>